<reference evidence="2 3" key="1">
    <citation type="submission" date="2018-08" db="EMBL/GenBank/DDBJ databases">
        <title>Lactobacillus suantsai sp. nov., isolated from traditional fermented suan-tsai in Taiwan.</title>
        <authorList>
            <person name="Huang C.-H."/>
        </authorList>
    </citation>
    <scope>NUCLEOTIDE SEQUENCE [LARGE SCALE GENOMIC DNA]</scope>
    <source>
        <strain evidence="2 3">BCRC 12945</strain>
    </source>
</reference>
<proteinExistence type="predicted"/>
<feature type="domain" description="Nitroreductase" evidence="1">
    <location>
        <begin position="56"/>
        <end position="104"/>
    </location>
</feature>
<dbReference type="EMBL" id="QXIL01000020">
    <property type="protein sequence ID" value="RXI77557.1"/>
    <property type="molecule type" value="Genomic_DNA"/>
</dbReference>
<evidence type="ECO:0000313" key="3">
    <source>
        <dbReference type="Proteomes" id="UP000290602"/>
    </source>
</evidence>
<dbReference type="GO" id="GO:0016491">
    <property type="term" value="F:oxidoreductase activity"/>
    <property type="evidence" value="ECO:0007669"/>
    <property type="project" value="InterPro"/>
</dbReference>
<dbReference type="Proteomes" id="UP000290602">
    <property type="component" value="Unassembled WGS sequence"/>
</dbReference>
<dbReference type="Gene3D" id="3.40.109.10">
    <property type="entry name" value="NADH Oxidase"/>
    <property type="match status" value="1"/>
</dbReference>
<evidence type="ECO:0000313" key="2">
    <source>
        <dbReference type="EMBL" id="RXI77557.1"/>
    </source>
</evidence>
<sequence>MEALKLLNARKAVRQYNGQLTDDQLQAILTAANEGPVGMGQYDNYRLTVIQDPQVLKQMTNIYDAPTVIVVSAKNPGPMENISVGAIVHNMELAAEDQGVGANYNMAGVSSVPKDVLPAGFTGVFALTLGQTDESFTARDVAKDRIKTNVVK</sequence>
<dbReference type="InterPro" id="IPR029479">
    <property type="entry name" value="Nitroreductase"/>
</dbReference>
<keyword evidence="3" id="KW-1185">Reference proteome</keyword>
<dbReference type="OrthoDB" id="9783470at2"/>
<accession>A0A4V1LF82</accession>
<dbReference type="RefSeq" id="WP_129032999.1">
    <property type="nucleotide sequence ID" value="NZ_CP059603.1"/>
</dbReference>
<dbReference type="AlphaFoldDB" id="A0A4V1LF82"/>
<organism evidence="2 3">
    <name type="scientific">Levilactobacillus suantsaii</name>
    <dbReference type="NCBI Taxonomy" id="2292255"/>
    <lineage>
        <taxon>Bacteria</taxon>
        <taxon>Bacillati</taxon>
        <taxon>Bacillota</taxon>
        <taxon>Bacilli</taxon>
        <taxon>Lactobacillales</taxon>
        <taxon>Lactobacillaceae</taxon>
        <taxon>Levilactobacillus</taxon>
    </lineage>
</organism>
<evidence type="ECO:0000259" key="1">
    <source>
        <dbReference type="Pfam" id="PF00881"/>
    </source>
</evidence>
<dbReference type="InterPro" id="IPR000415">
    <property type="entry name" value="Nitroreductase-like"/>
</dbReference>
<gene>
    <name evidence="2" type="ORF">DXH47_08990</name>
</gene>
<name>A0A4V1LF82_9LACO</name>
<dbReference type="Pfam" id="PF00881">
    <property type="entry name" value="Nitroreductase"/>
    <property type="match status" value="1"/>
</dbReference>
<protein>
    <submittedName>
        <fullName evidence="2">Nitroreductase</fullName>
    </submittedName>
</protein>
<dbReference type="SUPFAM" id="SSF55469">
    <property type="entry name" value="FMN-dependent nitroreductase-like"/>
    <property type="match status" value="1"/>
</dbReference>
<comment type="caution">
    <text evidence="2">The sequence shown here is derived from an EMBL/GenBank/DDBJ whole genome shotgun (WGS) entry which is preliminary data.</text>
</comment>